<dbReference type="EnsemblPlants" id="OB04G33330.1">
    <property type="protein sequence ID" value="OB04G33330.1"/>
    <property type="gene ID" value="OB04G33330"/>
</dbReference>
<sequence length="60" mass="6682">MSAFSSIDTTNDIGGLAFGLSWTHMSSIWMHLNTSLMEQLSKTDVSTKSLCFPSFHKFHA</sequence>
<reference evidence="1" key="2">
    <citation type="submission" date="2013-04" db="UniProtKB">
        <authorList>
            <consortium name="EnsemblPlants"/>
        </authorList>
    </citation>
    <scope>IDENTIFICATION</scope>
</reference>
<name>J3M1Q8_ORYBR</name>
<evidence type="ECO:0000313" key="1">
    <source>
        <dbReference type="EnsemblPlants" id="OB04G33330.1"/>
    </source>
</evidence>
<evidence type="ECO:0000313" key="2">
    <source>
        <dbReference type="Proteomes" id="UP000006038"/>
    </source>
</evidence>
<accession>J3M1Q8</accession>
<dbReference type="AlphaFoldDB" id="J3M1Q8"/>
<dbReference type="HOGENOM" id="CLU_2945418_0_0_1"/>
<dbReference type="Gramene" id="OB04G33330.1">
    <property type="protein sequence ID" value="OB04G33330.1"/>
    <property type="gene ID" value="OB04G33330"/>
</dbReference>
<dbReference type="Proteomes" id="UP000006038">
    <property type="component" value="Chromosome 4"/>
</dbReference>
<organism evidence="1">
    <name type="scientific">Oryza brachyantha</name>
    <name type="common">malo sina</name>
    <dbReference type="NCBI Taxonomy" id="4533"/>
    <lineage>
        <taxon>Eukaryota</taxon>
        <taxon>Viridiplantae</taxon>
        <taxon>Streptophyta</taxon>
        <taxon>Embryophyta</taxon>
        <taxon>Tracheophyta</taxon>
        <taxon>Spermatophyta</taxon>
        <taxon>Magnoliopsida</taxon>
        <taxon>Liliopsida</taxon>
        <taxon>Poales</taxon>
        <taxon>Poaceae</taxon>
        <taxon>BOP clade</taxon>
        <taxon>Oryzoideae</taxon>
        <taxon>Oryzeae</taxon>
        <taxon>Oryzinae</taxon>
        <taxon>Oryza</taxon>
    </lineage>
</organism>
<proteinExistence type="predicted"/>
<protein>
    <submittedName>
        <fullName evidence="1">Uncharacterized protein</fullName>
    </submittedName>
</protein>
<keyword evidence="2" id="KW-1185">Reference proteome</keyword>
<reference evidence="1" key="1">
    <citation type="journal article" date="2013" name="Nat. Commun.">
        <title>Whole-genome sequencing of Oryza brachyantha reveals mechanisms underlying Oryza genome evolution.</title>
        <authorList>
            <person name="Chen J."/>
            <person name="Huang Q."/>
            <person name="Gao D."/>
            <person name="Wang J."/>
            <person name="Lang Y."/>
            <person name="Liu T."/>
            <person name="Li B."/>
            <person name="Bai Z."/>
            <person name="Luis Goicoechea J."/>
            <person name="Liang C."/>
            <person name="Chen C."/>
            <person name="Zhang W."/>
            <person name="Sun S."/>
            <person name="Liao Y."/>
            <person name="Zhang X."/>
            <person name="Yang L."/>
            <person name="Song C."/>
            <person name="Wang M."/>
            <person name="Shi J."/>
            <person name="Liu G."/>
            <person name="Liu J."/>
            <person name="Zhou H."/>
            <person name="Zhou W."/>
            <person name="Yu Q."/>
            <person name="An N."/>
            <person name="Chen Y."/>
            <person name="Cai Q."/>
            <person name="Wang B."/>
            <person name="Liu B."/>
            <person name="Min J."/>
            <person name="Huang Y."/>
            <person name="Wu H."/>
            <person name="Li Z."/>
            <person name="Zhang Y."/>
            <person name="Yin Y."/>
            <person name="Song W."/>
            <person name="Jiang J."/>
            <person name="Jackson S.A."/>
            <person name="Wing R.A."/>
            <person name="Wang J."/>
            <person name="Chen M."/>
        </authorList>
    </citation>
    <scope>NUCLEOTIDE SEQUENCE [LARGE SCALE GENOMIC DNA]</scope>
    <source>
        <strain evidence="1">cv. IRGC 101232</strain>
    </source>
</reference>